<evidence type="ECO:0000256" key="4">
    <source>
        <dbReference type="ARBA" id="ARBA00023015"/>
    </source>
</evidence>
<organism evidence="14">
    <name type="scientific">Salvia splendens</name>
    <name type="common">Scarlet sage</name>
    <dbReference type="NCBI Taxonomy" id="180675"/>
    <lineage>
        <taxon>Eukaryota</taxon>
        <taxon>Viridiplantae</taxon>
        <taxon>Streptophyta</taxon>
        <taxon>Embryophyta</taxon>
        <taxon>Tracheophyta</taxon>
        <taxon>Spermatophyta</taxon>
        <taxon>Magnoliopsida</taxon>
        <taxon>eudicotyledons</taxon>
        <taxon>Gunneridae</taxon>
        <taxon>Pentapetalae</taxon>
        <taxon>asterids</taxon>
        <taxon>lamiids</taxon>
        <taxon>Lamiales</taxon>
        <taxon>Lamiaceae</taxon>
        <taxon>Nepetoideae</taxon>
        <taxon>Mentheae</taxon>
        <taxon>Salviinae</taxon>
        <taxon>Salvia</taxon>
        <taxon>Salvia subgen. Calosphace</taxon>
        <taxon>core Calosphace</taxon>
    </lineage>
</organism>
<dbReference type="GO" id="GO:0003700">
    <property type="term" value="F:DNA-binding transcription factor activity"/>
    <property type="evidence" value="ECO:0007669"/>
    <property type="project" value="InterPro"/>
</dbReference>
<dbReference type="InterPro" id="IPR036390">
    <property type="entry name" value="WH_DNA-bd_sf"/>
</dbReference>
<dbReference type="AlphaFoldDB" id="A0A8X8ZRQ6"/>
<evidence type="ECO:0000256" key="6">
    <source>
        <dbReference type="ARBA" id="ARBA00023125"/>
    </source>
</evidence>
<dbReference type="PANTHER" id="PTHR10015">
    <property type="entry name" value="HEAT SHOCK TRANSCRIPTION FACTOR"/>
    <property type="match status" value="1"/>
</dbReference>
<dbReference type="EMBL" id="PNBA02000009">
    <property type="protein sequence ID" value="KAG6414326.1"/>
    <property type="molecule type" value="Genomic_DNA"/>
</dbReference>
<comment type="similarity">
    <text evidence="2 12">Belongs to the HSF family.</text>
</comment>
<evidence type="ECO:0000256" key="2">
    <source>
        <dbReference type="ARBA" id="ARBA00006403"/>
    </source>
</evidence>
<keyword evidence="8" id="KW-0804">Transcription</keyword>
<dbReference type="GO" id="GO:0034605">
    <property type="term" value="P:cellular response to heat"/>
    <property type="evidence" value="ECO:0007669"/>
    <property type="project" value="TreeGrafter"/>
</dbReference>
<protein>
    <recommendedName>
        <fullName evidence="11">Heat stress transcription factor</fullName>
    </recommendedName>
</protein>
<keyword evidence="5" id="KW-0346">Stress response</keyword>
<dbReference type="GO" id="GO:0005634">
    <property type="term" value="C:nucleus"/>
    <property type="evidence" value="ECO:0007669"/>
    <property type="project" value="UniProtKB-SubCell"/>
</dbReference>
<dbReference type="OrthoDB" id="60033at2759"/>
<evidence type="ECO:0000256" key="12">
    <source>
        <dbReference type="RuleBase" id="RU004020"/>
    </source>
</evidence>
<dbReference type="FunFam" id="1.10.10.10:FF:000057">
    <property type="entry name" value="Heat shock transcription factor 1"/>
    <property type="match status" value="1"/>
</dbReference>
<evidence type="ECO:0000313" key="15">
    <source>
        <dbReference type="Proteomes" id="UP000298416"/>
    </source>
</evidence>
<reference evidence="14" key="2">
    <citation type="submission" date="2020-08" db="EMBL/GenBank/DDBJ databases">
        <title>Plant Genome Project.</title>
        <authorList>
            <person name="Zhang R.-G."/>
        </authorList>
    </citation>
    <scope>NUCLEOTIDE SEQUENCE</scope>
    <source>
        <strain evidence="14">Huo1</strain>
        <tissue evidence="14">Leaf</tissue>
    </source>
</reference>
<dbReference type="PANTHER" id="PTHR10015:SF448">
    <property type="entry name" value="HEAT STRESS TRANSCRIPTION FACTOR A-7A-LIKE"/>
    <property type="match status" value="1"/>
</dbReference>
<comment type="subcellular location">
    <subcellularLocation>
        <location evidence="1">Nucleus</location>
    </subcellularLocation>
</comment>
<dbReference type="SUPFAM" id="SSF46785">
    <property type="entry name" value="Winged helix' DNA-binding domain"/>
    <property type="match status" value="1"/>
</dbReference>
<sequence length="301" mass="34996">MDLKSPTTAAEIMHSIRKYDLLTPVKLKEEPLIVSHEESEKSLNGPTPFLRKTFEMVDDPATDSVISWTPANNSFIVWDPHRFSTDLLPSHFKHCNFSSFIRQLNTYRFRKIDSDRWEFANEGFEKGKKHLLKHITRRKQKQSWMDASAKYGAEAELESLQKEVLKLRQQQEMTQSYVAAVEKRLRITETKQKQTALFLIKLMENPQLLQLITEKVKKNMRPYGSGQVLKKRRLMDESCDDDSSSSETTRDDFVLWEKLLEDDMIYEDEDEEDDETHKCDILPVECGAQMSGLVELVASIA</sequence>
<evidence type="ECO:0000256" key="8">
    <source>
        <dbReference type="ARBA" id="ARBA00023163"/>
    </source>
</evidence>
<evidence type="ECO:0000256" key="7">
    <source>
        <dbReference type="ARBA" id="ARBA00023159"/>
    </source>
</evidence>
<evidence type="ECO:0000256" key="1">
    <source>
        <dbReference type="ARBA" id="ARBA00004123"/>
    </source>
</evidence>
<dbReference type="GO" id="GO:0006357">
    <property type="term" value="P:regulation of transcription by RNA polymerase II"/>
    <property type="evidence" value="ECO:0007669"/>
    <property type="project" value="TreeGrafter"/>
</dbReference>
<dbReference type="InterPro" id="IPR000232">
    <property type="entry name" value="HSF_DNA-bd"/>
</dbReference>
<evidence type="ECO:0000256" key="5">
    <source>
        <dbReference type="ARBA" id="ARBA00023016"/>
    </source>
</evidence>
<keyword evidence="3" id="KW-0597">Phosphoprotein</keyword>
<keyword evidence="4" id="KW-0805">Transcription regulation</keyword>
<evidence type="ECO:0000256" key="9">
    <source>
        <dbReference type="ARBA" id="ARBA00023242"/>
    </source>
</evidence>
<comment type="function">
    <text evidence="10">DNA-binding protein that specifically binds heat shock promoter elements (HSE) and activates transcription.</text>
</comment>
<feature type="domain" description="HSF-type DNA-binding" evidence="13">
    <location>
        <begin position="88"/>
        <end position="112"/>
    </location>
</feature>
<dbReference type="Gene3D" id="1.10.10.10">
    <property type="entry name" value="Winged helix-like DNA-binding domain superfamily/Winged helix DNA-binding domain"/>
    <property type="match status" value="1"/>
</dbReference>
<dbReference type="Pfam" id="PF00447">
    <property type="entry name" value="HSF_DNA-bind"/>
    <property type="match status" value="1"/>
</dbReference>
<comment type="caution">
    <text evidence="14">The sequence shown here is derived from an EMBL/GenBank/DDBJ whole genome shotgun (WGS) entry which is preliminary data.</text>
</comment>
<dbReference type="PROSITE" id="PS00434">
    <property type="entry name" value="HSF_DOMAIN"/>
    <property type="match status" value="1"/>
</dbReference>
<keyword evidence="6" id="KW-0238">DNA-binding</keyword>
<keyword evidence="15" id="KW-1185">Reference proteome</keyword>
<evidence type="ECO:0000259" key="13">
    <source>
        <dbReference type="PROSITE" id="PS00434"/>
    </source>
</evidence>
<accession>A0A8X8ZRQ6</accession>
<keyword evidence="7" id="KW-0010">Activator</keyword>
<evidence type="ECO:0000313" key="14">
    <source>
        <dbReference type="EMBL" id="KAG6414326.1"/>
    </source>
</evidence>
<gene>
    <name evidence="14" type="ORF">SASPL_127045</name>
</gene>
<keyword evidence="9" id="KW-0539">Nucleus</keyword>
<name>A0A8X8ZRQ6_SALSN</name>
<dbReference type="SMART" id="SM00415">
    <property type="entry name" value="HSF"/>
    <property type="match status" value="1"/>
</dbReference>
<dbReference type="PRINTS" id="PR00056">
    <property type="entry name" value="HSFDOMAIN"/>
</dbReference>
<evidence type="ECO:0000256" key="10">
    <source>
        <dbReference type="ARBA" id="ARBA00055747"/>
    </source>
</evidence>
<dbReference type="GO" id="GO:0000978">
    <property type="term" value="F:RNA polymerase II cis-regulatory region sequence-specific DNA binding"/>
    <property type="evidence" value="ECO:0007669"/>
    <property type="project" value="TreeGrafter"/>
</dbReference>
<dbReference type="Proteomes" id="UP000298416">
    <property type="component" value="Unassembled WGS sequence"/>
</dbReference>
<dbReference type="InterPro" id="IPR036388">
    <property type="entry name" value="WH-like_DNA-bd_sf"/>
</dbReference>
<evidence type="ECO:0000256" key="11">
    <source>
        <dbReference type="ARBA" id="ARBA00081483"/>
    </source>
</evidence>
<reference evidence="14" key="1">
    <citation type="submission" date="2018-01" db="EMBL/GenBank/DDBJ databases">
        <authorList>
            <person name="Mao J.F."/>
        </authorList>
    </citation>
    <scope>NUCLEOTIDE SEQUENCE</scope>
    <source>
        <strain evidence="14">Huo1</strain>
        <tissue evidence="14">Leaf</tissue>
    </source>
</reference>
<evidence type="ECO:0000256" key="3">
    <source>
        <dbReference type="ARBA" id="ARBA00022553"/>
    </source>
</evidence>
<proteinExistence type="inferred from homology"/>